<keyword evidence="4" id="KW-0812">Transmembrane</keyword>
<keyword evidence="1" id="KW-0547">Nucleotide-binding</keyword>
<dbReference type="PANTHER" id="PTHR11361:SF99">
    <property type="entry name" value="DNA MISMATCH REPAIR PROTEIN"/>
    <property type="match status" value="1"/>
</dbReference>
<feature type="domain" description="DNA mismatch repair proteins mutS family" evidence="5">
    <location>
        <begin position="464"/>
        <end position="638"/>
    </location>
</feature>
<evidence type="ECO:0000256" key="3">
    <source>
        <dbReference type="ARBA" id="ARBA00023125"/>
    </source>
</evidence>
<dbReference type="Pfam" id="PF00488">
    <property type="entry name" value="MutS_V"/>
    <property type="match status" value="1"/>
</dbReference>
<dbReference type="InterPro" id="IPR000432">
    <property type="entry name" value="DNA_mismatch_repair_MutS_C"/>
</dbReference>
<evidence type="ECO:0000313" key="7">
    <source>
        <dbReference type="Proteomes" id="UP000231912"/>
    </source>
</evidence>
<dbReference type="GO" id="GO:0140664">
    <property type="term" value="F:ATP-dependent DNA damage sensor activity"/>
    <property type="evidence" value="ECO:0007669"/>
    <property type="project" value="InterPro"/>
</dbReference>
<keyword evidence="4" id="KW-0472">Membrane</keyword>
<dbReference type="SMART" id="SM00534">
    <property type="entry name" value="MUTSac"/>
    <property type="match status" value="1"/>
</dbReference>
<evidence type="ECO:0000259" key="5">
    <source>
        <dbReference type="SMART" id="SM00534"/>
    </source>
</evidence>
<evidence type="ECO:0000256" key="2">
    <source>
        <dbReference type="ARBA" id="ARBA00022840"/>
    </source>
</evidence>
<dbReference type="AlphaFoldDB" id="A0A2M9ZEC4"/>
<evidence type="ECO:0000256" key="4">
    <source>
        <dbReference type="SAM" id="Phobius"/>
    </source>
</evidence>
<proteinExistence type="predicted"/>
<feature type="transmembrane region" description="Helical" evidence="4">
    <location>
        <begin position="58"/>
        <end position="77"/>
    </location>
</feature>
<name>A0A2M9ZEC4_9LEPT</name>
<keyword evidence="4" id="KW-1133">Transmembrane helix</keyword>
<dbReference type="PANTHER" id="PTHR11361">
    <property type="entry name" value="DNA MISMATCH REPAIR PROTEIN MUTS FAMILY MEMBER"/>
    <property type="match status" value="1"/>
</dbReference>
<feature type="transmembrane region" description="Helical" evidence="4">
    <location>
        <begin position="33"/>
        <end position="52"/>
    </location>
</feature>
<keyword evidence="3" id="KW-0238">DNA-binding</keyword>
<dbReference type="EMBL" id="NPDT01000001">
    <property type="protein sequence ID" value="PJZ66788.1"/>
    <property type="molecule type" value="Genomic_DNA"/>
</dbReference>
<dbReference type="InterPro" id="IPR045076">
    <property type="entry name" value="MutS"/>
</dbReference>
<sequence length="638" mass="73337">MNPPSRVDRIDRKISRLFHIVQKEESRLSLLSTFRILSFLGFLGWILGAYLLRTGSELHYLPAIPILLVFYRLLALYQRRKEKVRRLQVWVEFLKTQKARILLEGSGYPRPKREYYKNLLLQNNTPSWTKDLDFLGEKGVYSRIDTTILEKGTSSFLNYFFEESSEERIRSRQKTVIELSERPQVSQKLLRQLRLYEASFPDRKDGEEEKLPSYIPDLSGKFRVKAGDNFQAPPFNLFEKIPSGFWDVAFGALGKTIRIIFPVWILGIWIFLIGSLLFAQTWGAGLLLLNFAFFGFYREVSLSMIHPIAEDSETLEELGKILFFIRNSEISGISREKYLSGWTEKELKTAWKELDKIAGLAAYTRSPLSHGLLNILFFFDLWVWSRYAKWWKSWGERILPALEDLSELDSLLPFANLKWIEPTFSFPILEKRDGSCDISARALVHPLIPLEKRVPNDLESILPGKLLLLTGSNMSGKTTYLRAVGICGVLAMAGGPVPAQSFRTPIIDVHSSIRNEDSVEEGVSFFYAEVRRLGRILKEVTDFEKGHLVLLDEILKGTNSRERTIACKGILKKLTGFRVFGIVTTHDLELAGLQDLALYHFREEIREGKMTFDYKIREGVVRSSNALEVLKLEGLDLE</sequence>
<keyword evidence="2" id="KW-0067">ATP-binding</keyword>
<dbReference type="GO" id="GO:0030983">
    <property type="term" value="F:mismatched DNA binding"/>
    <property type="evidence" value="ECO:0007669"/>
    <property type="project" value="InterPro"/>
</dbReference>
<dbReference type="RefSeq" id="WP_100757383.1">
    <property type="nucleotide sequence ID" value="NZ_NPDT01000001.1"/>
</dbReference>
<comment type="caution">
    <text evidence="6">The sequence shown here is derived from an EMBL/GenBank/DDBJ whole genome shotgun (WGS) entry which is preliminary data.</text>
</comment>
<dbReference type="InterPro" id="IPR027417">
    <property type="entry name" value="P-loop_NTPase"/>
</dbReference>
<dbReference type="GO" id="GO:0005524">
    <property type="term" value="F:ATP binding"/>
    <property type="evidence" value="ECO:0007669"/>
    <property type="project" value="UniProtKB-KW"/>
</dbReference>
<protein>
    <submittedName>
        <fullName evidence="6">DNA mismatch repair protein</fullName>
    </submittedName>
</protein>
<dbReference type="Proteomes" id="UP000231912">
    <property type="component" value="Unassembled WGS sequence"/>
</dbReference>
<dbReference type="Gene3D" id="3.40.50.300">
    <property type="entry name" value="P-loop containing nucleotide triphosphate hydrolases"/>
    <property type="match status" value="1"/>
</dbReference>
<organism evidence="6 7">
    <name type="scientific">Leptospira wolffii</name>
    <dbReference type="NCBI Taxonomy" id="409998"/>
    <lineage>
        <taxon>Bacteria</taxon>
        <taxon>Pseudomonadati</taxon>
        <taxon>Spirochaetota</taxon>
        <taxon>Spirochaetia</taxon>
        <taxon>Leptospirales</taxon>
        <taxon>Leptospiraceae</taxon>
        <taxon>Leptospira</taxon>
    </lineage>
</organism>
<dbReference type="GO" id="GO:0006298">
    <property type="term" value="P:mismatch repair"/>
    <property type="evidence" value="ECO:0007669"/>
    <property type="project" value="InterPro"/>
</dbReference>
<gene>
    <name evidence="6" type="ORF">CH371_01405</name>
</gene>
<dbReference type="GO" id="GO:0005829">
    <property type="term" value="C:cytosol"/>
    <property type="evidence" value="ECO:0007669"/>
    <property type="project" value="TreeGrafter"/>
</dbReference>
<evidence type="ECO:0000313" key="6">
    <source>
        <dbReference type="EMBL" id="PJZ66788.1"/>
    </source>
</evidence>
<dbReference type="SUPFAM" id="SSF52540">
    <property type="entry name" value="P-loop containing nucleoside triphosphate hydrolases"/>
    <property type="match status" value="1"/>
</dbReference>
<feature type="transmembrane region" description="Helical" evidence="4">
    <location>
        <begin position="263"/>
        <end position="296"/>
    </location>
</feature>
<accession>A0A2M9ZEC4</accession>
<reference evidence="6 7" key="1">
    <citation type="submission" date="2017-07" db="EMBL/GenBank/DDBJ databases">
        <title>Leptospira spp. isolated from tropical soils.</title>
        <authorList>
            <person name="Thibeaux R."/>
            <person name="Iraola G."/>
            <person name="Ferres I."/>
            <person name="Bierque E."/>
            <person name="Girault D."/>
            <person name="Soupe-Gilbert M.-E."/>
            <person name="Picardeau M."/>
            <person name="Goarant C."/>
        </authorList>
    </citation>
    <scope>NUCLEOTIDE SEQUENCE [LARGE SCALE GENOMIC DNA]</scope>
    <source>
        <strain evidence="6 7">FH2-C-A2</strain>
    </source>
</reference>
<evidence type="ECO:0000256" key="1">
    <source>
        <dbReference type="ARBA" id="ARBA00022741"/>
    </source>
</evidence>